<dbReference type="GO" id="GO:0006520">
    <property type="term" value="P:amino acid metabolic process"/>
    <property type="evidence" value="ECO:0007669"/>
    <property type="project" value="InterPro"/>
</dbReference>
<protein>
    <submittedName>
        <fullName evidence="7">Unannotated protein</fullName>
    </submittedName>
</protein>
<dbReference type="CDD" id="cd00609">
    <property type="entry name" value="AAT_like"/>
    <property type="match status" value="1"/>
</dbReference>
<dbReference type="SUPFAM" id="SSF53383">
    <property type="entry name" value="PLP-dependent transferases"/>
    <property type="match status" value="1"/>
</dbReference>
<evidence type="ECO:0000256" key="4">
    <source>
        <dbReference type="ARBA" id="ARBA00022679"/>
    </source>
</evidence>
<dbReference type="FunFam" id="3.40.640.10:FF:000033">
    <property type="entry name" value="Aspartate aminotransferase"/>
    <property type="match status" value="1"/>
</dbReference>
<dbReference type="InterPro" id="IPR050596">
    <property type="entry name" value="AspAT/PAT-like"/>
</dbReference>
<dbReference type="Gene3D" id="3.90.1150.10">
    <property type="entry name" value="Aspartate Aminotransferase, domain 1"/>
    <property type="match status" value="1"/>
</dbReference>
<dbReference type="GO" id="GO:0030170">
    <property type="term" value="F:pyridoxal phosphate binding"/>
    <property type="evidence" value="ECO:0007669"/>
    <property type="project" value="InterPro"/>
</dbReference>
<dbReference type="GO" id="GO:0008483">
    <property type="term" value="F:transaminase activity"/>
    <property type="evidence" value="ECO:0007669"/>
    <property type="project" value="UniProtKB-KW"/>
</dbReference>
<dbReference type="InterPro" id="IPR015422">
    <property type="entry name" value="PyrdxlP-dep_Trfase_small"/>
</dbReference>
<evidence type="ECO:0000256" key="1">
    <source>
        <dbReference type="ARBA" id="ARBA00001933"/>
    </source>
</evidence>
<dbReference type="Pfam" id="PF00155">
    <property type="entry name" value="Aminotran_1_2"/>
    <property type="match status" value="1"/>
</dbReference>
<dbReference type="InterPro" id="IPR015424">
    <property type="entry name" value="PyrdxlP-dep_Trfase"/>
</dbReference>
<proteinExistence type="inferred from homology"/>
<gene>
    <name evidence="7" type="ORF">UFOPK1778_00571</name>
</gene>
<evidence type="ECO:0000259" key="6">
    <source>
        <dbReference type="Pfam" id="PF00155"/>
    </source>
</evidence>
<keyword evidence="5" id="KW-0663">Pyridoxal phosphate</keyword>
<sequence>MGVSKTEEWAGPSSCVVWHTEPMSSEQKPRISRRIAAIAESATLAVDSKAKALKAAGRPVIGFGAGEPDFPTPDYIVQAAIDAASKVANHRYTPAGGLPDLKQAIIAKTKRDSNYEISADQILITNGGKQAVYQSFASIIDPGDEVLLPAPYWTTYPECIALAGGKSVEVFADETQNYLVTVEQLEAARTPKTKAILFCSPSNPTGSVYSPEQVKAIGEWALAHGIWVISDEIYEHLLYDGATAPSLPVLVPGMADKTIIVNGVAKTYAMTGWRVGWMIGPKDVIKAATNLQSHLTSNVSNISQRAAIAALEGDLSAVHEMGVAFDRRRKLMVKMLNEIPGVSCPTPTGAFYVYPSVKGILGKDIRGKRPQTSAELATLILEEVEVAAVPGEAFGPSGYLRFSYATSDEDIVEGITRVAKLLGEAK</sequence>
<organism evidence="7">
    <name type="scientific">freshwater metagenome</name>
    <dbReference type="NCBI Taxonomy" id="449393"/>
    <lineage>
        <taxon>unclassified sequences</taxon>
        <taxon>metagenomes</taxon>
        <taxon>ecological metagenomes</taxon>
    </lineage>
</organism>
<evidence type="ECO:0000256" key="2">
    <source>
        <dbReference type="ARBA" id="ARBA00007441"/>
    </source>
</evidence>
<dbReference type="InterPro" id="IPR015421">
    <property type="entry name" value="PyrdxlP-dep_Trfase_major"/>
</dbReference>
<dbReference type="InterPro" id="IPR004838">
    <property type="entry name" value="NHTrfase_class1_PyrdxlP-BS"/>
</dbReference>
<evidence type="ECO:0000313" key="7">
    <source>
        <dbReference type="EMBL" id="CAB4589027.1"/>
    </source>
</evidence>
<reference evidence="7" key="1">
    <citation type="submission" date="2020-05" db="EMBL/GenBank/DDBJ databases">
        <authorList>
            <person name="Chiriac C."/>
            <person name="Salcher M."/>
            <person name="Ghai R."/>
            <person name="Kavagutti S V."/>
        </authorList>
    </citation>
    <scope>NUCLEOTIDE SEQUENCE</scope>
</reference>
<dbReference type="PANTHER" id="PTHR46383:SF1">
    <property type="entry name" value="ASPARTATE AMINOTRANSFERASE"/>
    <property type="match status" value="1"/>
</dbReference>
<dbReference type="Gene3D" id="3.40.640.10">
    <property type="entry name" value="Type I PLP-dependent aspartate aminotransferase-like (Major domain)"/>
    <property type="match status" value="1"/>
</dbReference>
<evidence type="ECO:0000256" key="5">
    <source>
        <dbReference type="ARBA" id="ARBA00022898"/>
    </source>
</evidence>
<keyword evidence="4" id="KW-0808">Transferase</keyword>
<evidence type="ECO:0000256" key="3">
    <source>
        <dbReference type="ARBA" id="ARBA00022576"/>
    </source>
</evidence>
<dbReference type="EMBL" id="CAEZUD010000023">
    <property type="protein sequence ID" value="CAB4589027.1"/>
    <property type="molecule type" value="Genomic_DNA"/>
</dbReference>
<dbReference type="PANTHER" id="PTHR46383">
    <property type="entry name" value="ASPARTATE AMINOTRANSFERASE"/>
    <property type="match status" value="1"/>
</dbReference>
<comment type="cofactor">
    <cofactor evidence="1">
        <name>pyridoxal 5'-phosphate</name>
        <dbReference type="ChEBI" id="CHEBI:597326"/>
    </cofactor>
</comment>
<feature type="domain" description="Aminotransferase class I/classII large" evidence="6">
    <location>
        <begin position="59"/>
        <end position="416"/>
    </location>
</feature>
<dbReference type="AlphaFoldDB" id="A0A6J6FKH7"/>
<dbReference type="InterPro" id="IPR004839">
    <property type="entry name" value="Aminotransferase_I/II_large"/>
</dbReference>
<accession>A0A6J6FKH7</accession>
<dbReference type="PROSITE" id="PS00105">
    <property type="entry name" value="AA_TRANSFER_CLASS_1"/>
    <property type="match status" value="1"/>
</dbReference>
<name>A0A6J6FKH7_9ZZZZ</name>
<comment type="similarity">
    <text evidence="2">Belongs to the class-I pyridoxal-phosphate-dependent aminotransferase family.</text>
</comment>
<keyword evidence="3" id="KW-0032">Aminotransferase</keyword>